<dbReference type="Proteomes" id="UP000683360">
    <property type="component" value="Unassembled WGS sequence"/>
</dbReference>
<dbReference type="SMART" id="SM00115">
    <property type="entry name" value="CASc"/>
    <property type="match status" value="1"/>
</dbReference>
<feature type="domain" description="Peptidase C14A caspase catalytic" evidence="3">
    <location>
        <begin position="5"/>
        <end position="230"/>
    </location>
</feature>
<accession>A0A8S3U3T2</accession>
<organism evidence="4 5">
    <name type="scientific">Mytilus edulis</name>
    <name type="common">Blue mussel</name>
    <dbReference type="NCBI Taxonomy" id="6550"/>
    <lineage>
        <taxon>Eukaryota</taxon>
        <taxon>Metazoa</taxon>
        <taxon>Spiralia</taxon>
        <taxon>Lophotrochozoa</taxon>
        <taxon>Mollusca</taxon>
        <taxon>Bivalvia</taxon>
        <taxon>Autobranchia</taxon>
        <taxon>Pteriomorphia</taxon>
        <taxon>Mytilida</taxon>
        <taxon>Mytiloidea</taxon>
        <taxon>Mytilidae</taxon>
        <taxon>Mytilinae</taxon>
        <taxon>Mytilus</taxon>
    </lineage>
</organism>
<name>A0A8S3U3T2_MYTED</name>
<evidence type="ECO:0000313" key="5">
    <source>
        <dbReference type="Proteomes" id="UP000683360"/>
    </source>
</evidence>
<reference evidence="4" key="1">
    <citation type="submission" date="2021-03" db="EMBL/GenBank/DDBJ databases">
        <authorList>
            <person name="Bekaert M."/>
        </authorList>
    </citation>
    <scope>NUCLEOTIDE SEQUENCE</scope>
</reference>
<proteinExistence type="inferred from homology"/>
<dbReference type="GO" id="GO:0006508">
    <property type="term" value="P:proteolysis"/>
    <property type="evidence" value="ECO:0007669"/>
    <property type="project" value="InterPro"/>
</dbReference>
<comment type="similarity">
    <text evidence="1">Belongs to the peptidase C14A family.</text>
</comment>
<keyword evidence="5" id="KW-1185">Reference proteome</keyword>
<evidence type="ECO:0000313" key="4">
    <source>
        <dbReference type="EMBL" id="CAG2240586.1"/>
    </source>
</evidence>
<dbReference type="AlphaFoldDB" id="A0A8S3U3T2"/>
<dbReference type="SUPFAM" id="SSF52129">
    <property type="entry name" value="Caspase-like"/>
    <property type="match status" value="1"/>
</dbReference>
<gene>
    <name evidence="4" type="ORF">MEDL_52874</name>
</gene>
<dbReference type="GO" id="GO:0004197">
    <property type="term" value="F:cysteine-type endopeptidase activity"/>
    <property type="evidence" value="ECO:0007669"/>
    <property type="project" value="InterPro"/>
</dbReference>
<feature type="coiled-coil region" evidence="2">
    <location>
        <begin position="269"/>
        <end position="296"/>
    </location>
</feature>
<evidence type="ECO:0000259" key="3">
    <source>
        <dbReference type="SMART" id="SM00115"/>
    </source>
</evidence>
<dbReference type="Pfam" id="PF00656">
    <property type="entry name" value="Peptidase_C14"/>
    <property type="match status" value="1"/>
</dbReference>
<keyword evidence="2" id="KW-0175">Coiled coil</keyword>
<dbReference type="InterPro" id="IPR015917">
    <property type="entry name" value="Pept_C14A"/>
</dbReference>
<evidence type="ECO:0000256" key="1">
    <source>
        <dbReference type="ARBA" id="ARBA00010134"/>
    </source>
</evidence>
<dbReference type="EMBL" id="CAJPWZ010002566">
    <property type="protein sequence ID" value="CAG2240586.1"/>
    <property type="molecule type" value="Genomic_DNA"/>
</dbReference>
<evidence type="ECO:0000256" key="2">
    <source>
        <dbReference type="SAM" id="Coils"/>
    </source>
</evidence>
<dbReference type="InterPro" id="IPR011600">
    <property type="entry name" value="Pept_C14_caspase"/>
</dbReference>
<dbReference type="InterPro" id="IPR029030">
    <property type="entry name" value="Caspase-like_dom_sf"/>
</dbReference>
<sequence>MVRSFYDVNIRKKNNGTSELLSPCHILPNISLNEYPQICNHRKAEDIFQFIENIANENHSNYDCSVLYISSHGGEGFFCCEDFETDHLREEKCYDDVRNSYKAYSTKSTEIFEEETQSVDNIPKGYILFDTVIDLFAPMREFMSLEQMHEHYSDILIGYASLPGREAFIGLSGSAYTEILTDCLKNLSQRKESLGDVMIEVNVRMKTKTTGDQQFSTHISYLEKKLVMRSMYDRRNSKDKRDQLVQREVGMDKQTQIETYDQMQRLREKRLREKQIEDCQRKIQEVLERQKKKRNKLK</sequence>
<protein>
    <recommendedName>
        <fullName evidence="3">Peptidase C14A caspase catalytic domain-containing protein</fullName>
    </recommendedName>
</protein>
<comment type="caution">
    <text evidence="4">The sequence shown here is derived from an EMBL/GenBank/DDBJ whole genome shotgun (WGS) entry which is preliminary data.</text>
</comment>
<dbReference type="Gene3D" id="3.40.50.1460">
    <property type="match status" value="1"/>
</dbReference>